<organism evidence="6 7">
    <name type="scientific">Clytia hemisphaerica</name>
    <dbReference type="NCBI Taxonomy" id="252671"/>
    <lineage>
        <taxon>Eukaryota</taxon>
        <taxon>Metazoa</taxon>
        <taxon>Cnidaria</taxon>
        <taxon>Hydrozoa</taxon>
        <taxon>Hydroidolina</taxon>
        <taxon>Leptothecata</taxon>
        <taxon>Obeliida</taxon>
        <taxon>Clytiidae</taxon>
        <taxon>Clytia</taxon>
    </lineage>
</organism>
<evidence type="ECO:0000256" key="3">
    <source>
        <dbReference type="ARBA" id="ARBA00022729"/>
    </source>
</evidence>
<evidence type="ECO:0000313" key="7">
    <source>
        <dbReference type="Proteomes" id="UP000594262"/>
    </source>
</evidence>
<feature type="domain" description="Platelet-derived growth factor (PDGF) family profile" evidence="5">
    <location>
        <begin position="149"/>
        <end position="216"/>
    </location>
</feature>
<dbReference type="Proteomes" id="UP000594262">
    <property type="component" value="Unplaced"/>
</dbReference>
<accession>A0A7M5U2G2</accession>
<sequence length="287" mass="32586">MKLLKFAFVFLLVVCLLTTEADAKKKKKKKTKKNKKIIIDNFNRRTTTTTTTTATTQNLPTELPITESPELPKDEGPQIYVPGDILDKLSNAQNDVTSFVKSFKPVGVQQKGNVLSYITGGESNEVIKWASTSDTGCKPREKLECIEENSYLVWPGIQKVMRCGECCVLPGQVCKPTKKRKEYQYFFKIPSDGSPCVPIKRELTHHEACECQCRISPKNCTQEQTFNKHHCQCECNLKPQPCPPGKSWSYHTCGCACNDKERACLKLSRKMIWDDRNCECVCNKEKE</sequence>
<dbReference type="PANTHER" id="PTHR21719">
    <property type="entry name" value="FI06402P-RELATED"/>
    <property type="match status" value="1"/>
</dbReference>
<evidence type="ECO:0000256" key="2">
    <source>
        <dbReference type="ARBA" id="ARBA00022525"/>
    </source>
</evidence>
<dbReference type="EnsemblMetazoa" id="CLYHEMT005267.1">
    <property type="protein sequence ID" value="CLYHEMP005267.1"/>
    <property type="gene ID" value="CLYHEMG005267"/>
</dbReference>
<dbReference type="SUPFAM" id="SSF57501">
    <property type="entry name" value="Cystine-knot cytokines"/>
    <property type="match status" value="1"/>
</dbReference>
<dbReference type="PROSITE" id="PS50278">
    <property type="entry name" value="PDGF_2"/>
    <property type="match status" value="1"/>
</dbReference>
<proteinExistence type="predicted"/>
<dbReference type="Gene3D" id="2.10.90.10">
    <property type="entry name" value="Cystine-knot cytokines"/>
    <property type="match status" value="1"/>
</dbReference>
<dbReference type="OrthoDB" id="8878063at2759"/>
<dbReference type="AlphaFoldDB" id="A0A7M5U2G2"/>
<dbReference type="InterPro" id="IPR004153">
    <property type="entry name" value="CXCXC_repeat"/>
</dbReference>
<comment type="subcellular location">
    <subcellularLocation>
        <location evidence="1">Secreted</location>
    </subcellularLocation>
</comment>
<reference evidence="6" key="1">
    <citation type="submission" date="2021-01" db="UniProtKB">
        <authorList>
            <consortium name="EnsemblMetazoa"/>
        </authorList>
    </citation>
    <scope>IDENTIFICATION</scope>
</reference>
<dbReference type="PANTHER" id="PTHR21719:SF1">
    <property type="entry name" value="FI06402P-RELATED"/>
    <property type="match status" value="1"/>
</dbReference>
<dbReference type="GO" id="GO:0005576">
    <property type="term" value="C:extracellular region"/>
    <property type="evidence" value="ECO:0007669"/>
    <property type="project" value="UniProtKB-SubCell"/>
</dbReference>
<feature type="signal peptide" evidence="4">
    <location>
        <begin position="1"/>
        <end position="23"/>
    </location>
</feature>
<dbReference type="InterPro" id="IPR029034">
    <property type="entry name" value="Cystine-knot_cytokine"/>
</dbReference>
<dbReference type="GO" id="GO:0008083">
    <property type="term" value="F:growth factor activity"/>
    <property type="evidence" value="ECO:0007669"/>
    <property type="project" value="InterPro"/>
</dbReference>
<keyword evidence="7" id="KW-1185">Reference proteome</keyword>
<evidence type="ECO:0000256" key="1">
    <source>
        <dbReference type="ARBA" id="ARBA00004613"/>
    </source>
</evidence>
<dbReference type="Pfam" id="PF03128">
    <property type="entry name" value="CXCXC"/>
    <property type="match status" value="1"/>
</dbReference>
<evidence type="ECO:0000259" key="5">
    <source>
        <dbReference type="PROSITE" id="PS50278"/>
    </source>
</evidence>
<evidence type="ECO:0000256" key="4">
    <source>
        <dbReference type="SAM" id="SignalP"/>
    </source>
</evidence>
<name>A0A7M5U2G2_9CNID</name>
<keyword evidence="2" id="KW-0964">Secreted</keyword>
<evidence type="ECO:0000313" key="6">
    <source>
        <dbReference type="EnsemblMetazoa" id="CLYHEMP005267.1"/>
    </source>
</evidence>
<feature type="chain" id="PRO_5029870213" description="Platelet-derived growth factor (PDGF) family profile domain-containing protein" evidence="4">
    <location>
        <begin position="24"/>
        <end position="287"/>
    </location>
</feature>
<dbReference type="GO" id="GO:0016020">
    <property type="term" value="C:membrane"/>
    <property type="evidence" value="ECO:0007669"/>
    <property type="project" value="InterPro"/>
</dbReference>
<protein>
    <recommendedName>
        <fullName evidence="5">Platelet-derived growth factor (PDGF) family profile domain-containing protein</fullName>
    </recommendedName>
</protein>
<keyword evidence="3 4" id="KW-0732">Signal</keyword>
<dbReference type="InterPro" id="IPR000072">
    <property type="entry name" value="PDGF/VEGF_dom"/>
</dbReference>